<reference evidence="1 2" key="2">
    <citation type="journal article" date="2018" name="Nature">
        <title>Mutant phenotypes for thousands of bacterial genes of unknown function.</title>
        <authorList>
            <person name="Price M.N."/>
            <person name="Wetmore K.M."/>
            <person name="Waters R.J."/>
            <person name="Callaghan M."/>
            <person name="Ray J."/>
            <person name="Liu H."/>
            <person name="Kuehl J.V."/>
            <person name="Melnyk R.A."/>
            <person name="Lamson J.S."/>
            <person name="Suh Y."/>
            <person name="Carlson H.K."/>
            <person name="Esquivel Z."/>
            <person name="Sadeeshkumar H."/>
            <person name="Chakraborty R."/>
            <person name="Zane G.M."/>
            <person name="Rubin B.E."/>
            <person name="Wall J.D."/>
            <person name="Visel A."/>
            <person name="Bristow J."/>
            <person name="Blow M.J."/>
            <person name="Arkin A.P."/>
            <person name="Deutschbauer A.M."/>
        </authorList>
    </citation>
    <scope>NUCLEOTIDE SEQUENCE [LARGE SCALE GENOMIC DNA]</scope>
    <source>
        <strain evidence="1 2">FW300-N2E3</strain>
    </source>
</reference>
<dbReference type="Proteomes" id="UP000066487">
    <property type="component" value="Chromosome"/>
</dbReference>
<evidence type="ECO:0000313" key="1">
    <source>
        <dbReference type="EMBL" id="ALI01937.1"/>
    </source>
</evidence>
<protein>
    <submittedName>
        <fullName evidence="1">Lipopolysaccharide kinase</fullName>
    </submittedName>
</protein>
<reference evidence="2" key="1">
    <citation type="submission" date="2015-09" db="EMBL/GenBank/DDBJ databases">
        <title>Whole genome sequence of Pseudomonas fluorescens FW300-N2E3.</title>
        <authorList>
            <person name="Ray J."/>
            <person name="Melnyk R."/>
            <person name="Deutschbauer A."/>
        </authorList>
    </citation>
    <scope>NUCLEOTIDE SEQUENCE [LARGE SCALE GENOMIC DNA]</scope>
    <source>
        <strain evidence="2">FW300-N2E3</strain>
    </source>
</reference>
<proteinExistence type="predicted"/>
<dbReference type="GO" id="GO:0016301">
    <property type="term" value="F:kinase activity"/>
    <property type="evidence" value="ECO:0007669"/>
    <property type="project" value="UniProtKB-KW"/>
</dbReference>
<dbReference type="PIRSF" id="PIRSF026326">
    <property type="entry name" value="InaA"/>
    <property type="match status" value="1"/>
</dbReference>
<accession>A0A0N9WJU0</accession>
<name>A0A0N9WJU0_PSEFL</name>
<dbReference type="InterPro" id="IPR011009">
    <property type="entry name" value="Kinase-like_dom_sf"/>
</dbReference>
<dbReference type="Pfam" id="PF06293">
    <property type="entry name" value="Kdo"/>
    <property type="match status" value="1"/>
</dbReference>
<dbReference type="RefSeq" id="WP_054595306.1">
    <property type="nucleotide sequence ID" value="NZ_CP012830.1"/>
</dbReference>
<dbReference type="OrthoDB" id="5405319at2"/>
<keyword evidence="1" id="KW-0808">Transferase</keyword>
<dbReference type="EMBL" id="CP012830">
    <property type="protein sequence ID" value="ALI01937.1"/>
    <property type="molecule type" value="Genomic_DNA"/>
</dbReference>
<keyword evidence="1" id="KW-0418">Kinase</keyword>
<gene>
    <name evidence="1" type="ORF">AO353_12895</name>
</gene>
<organism evidence="1 2">
    <name type="scientific">Pseudomonas fluorescens</name>
    <dbReference type="NCBI Taxonomy" id="294"/>
    <lineage>
        <taxon>Bacteria</taxon>
        <taxon>Pseudomonadati</taxon>
        <taxon>Pseudomonadota</taxon>
        <taxon>Gammaproteobacteria</taxon>
        <taxon>Pseudomonadales</taxon>
        <taxon>Pseudomonadaceae</taxon>
        <taxon>Pseudomonas</taxon>
    </lineage>
</organism>
<evidence type="ECO:0000313" key="2">
    <source>
        <dbReference type="Proteomes" id="UP000066487"/>
    </source>
</evidence>
<dbReference type="AlphaFoldDB" id="A0A0N9WJU0"/>
<dbReference type="SUPFAM" id="SSF56112">
    <property type="entry name" value="Protein kinase-like (PK-like)"/>
    <property type="match status" value="1"/>
</dbReference>
<dbReference type="InterPro" id="IPR027023">
    <property type="entry name" value="Put_LipoPS_kinase_InaA"/>
</dbReference>
<sequence>MTDFLATDDRELLERHGLDGFDALWTRRLDAVDEPNTSQDGWSSVFRLDLEGNGYYLKRQSNYLTRSLFRPFGEPSFAREFRNISRYQQLGIPALQAVFFGERKLEGEVRAILLTRALDGWNDLDSLLEQWSGLSDAQQAGILRACARLARRLHDVGQVHGCFYPKHIFLRPAGDGYQAQLIDLEKTRPLLFGQRDRIKDLEPLVRRAPVWTCEEVRLLLATYLNQSANSPQVERWVQRLIARRSHKETR</sequence>